<accession>A0A3B1D2X4</accession>
<evidence type="ECO:0000259" key="3">
    <source>
        <dbReference type="PROSITE" id="PS50110"/>
    </source>
</evidence>
<dbReference type="InterPro" id="IPR011006">
    <property type="entry name" value="CheY-like_superfamily"/>
</dbReference>
<evidence type="ECO:0000313" key="4">
    <source>
        <dbReference type="EMBL" id="VAX26005.1"/>
    </source>
</evidence>
<organism evidence="4">
    <name type="scientific">hydrothermal vent metagenome</name>
    <dbReference type="NCBI Taxonomy" id="652676"/>
    <lineage>
        <taxon>unclassified sequences</taxon>
        <taxon>metagenomes</taxon>
        <taxon>ecological metagenomes</taxon>
    </lineage>
</organism>
<dbReference type="SUPFAM" id="SSF47384">
    <property type="entry name" value="Homodimeric domain of signal transducing histidine kinase"/>
    <property type="match status" value="1"/>
</dbReference>
<dbReference type="PRINTS" id="PR00344">
    <property type="entry name" value="BCTRLSENSOR"/>
</dbReference>
<dbReference type="Pfam" id="PF02518">
    <property type="entry name" value="HATPase_c"/>
    <property type="match status" value="1"/>
</dbReference>
<dbReference type="Gene3D" id="3.30.565.10">
    <property type="entry name" value="Histidine kinase-like ATPase, C-terminal domain"/>
    <property type="match status" value="1"/>
</dbReference>
<dbReference type="InterPro" id="IPR036097">
    <property type="entry name" value="HisK_dim/P_sf"/>
</dbReference>
<dbReference type="PROSITE" id="PS50109">
    <property type="entry name" value="HIS_KIN"/>
    <property type="match status" value="1"/>
</dbReference>
<dbReference type="CDD" id="cd00082">
    <property type="entry name" value="HisKA"/>
    <property type="match status" value="1"/>
</dbReference>
<dbReference type="InterPro" id="IPR003594">
    <property type="entry name" value="HATPase_dom"/>
</dbReference>
<dbReference type="InterPro" id="IPR004358">
    <property type="entry name" value="Sig_transdc_His_kin-like_C"/>
</dbReference>
<sequence>MTRSLIKVLLVENDAVDRMAIERAVRDKRLRIDLETASSYKEGLEKATTRGFDVILLDHNLGDGYGIDILKEVSNTPVIFITGSGDEQIAAQAVRLGAYDYLVKDPDRNYINLLQTTIQTVLERKQVEREAQEAKEKAENATRLKDKFVSLVAHDLRSPLASNIGLLNFLKNESKRPNPEKRDHILDQLIEINTRMSHLIDGLLDITRLQTGKITPKFKFLDARKVAVQAIFGLNFIAGEKGIDLKVEIKKGSRIYADPNLFMEVEQNIVSNSIKFSNPGDIVTIYIPEDKPTTIAIKDTGVGIEEDILKDIFRHEIKTTRDGTNGEKGTGLGLPYCADIMAAHRGTLTVESEVGKGSVFYAGLPQVTPHALVVHTSEATGRAIKSMLEKINVFVMEAGDEKEALEAIDKKIPDIVIMDITNPGMEGAALFKKIKSIPVSQEAPVIVICSLSENDVHDKLVRLGADDFLSKQLVSEELIPKVRKLIG</sequence>
<feature type="domain" description="Response regulatory" evidence="3">
    <location>
        <begin position="370"/>
        <end position="486"/>
    </location>
</feature>
<keyword evidence="1" id="KW-0597">Phosphoprotein</keyword>
<dbReference type="Gene3D" id="1.10.287.130">
    <property type="match status" value="1"/>
</dbReference>
<dbReference type="Pfam" id="PF00512">
    <property type="entry name" value="HisKA"/>
    <property type="match status" value="1"/>
</dbReference>
<dbReference type="SUPFAM" id="SSF55874">
    <property type="entry name" value="ATPase domain of HSP90 chaperone/DNA topoisomerase II/histidine kinase"/>
    <property type="match status" value="1"/>
</dbReference>
<reference evidence="4" key="1">
    <citation type="submission" date="2018-06" db="EMBL/GenBank/DDBJ databases">
        <authorList>
            <person name="Zhirakovskaya E."/>
        </authorList>
    </citation>
    <scope>NUCLEOTIDE SEQUENCE</scope>
</reference>
<dbReference type="InterPro" id="IPR005467">
    <property type="entry name" value="His_kinase_dom"/>
</dbReference>
<proteinExistence type="predicted"/>
<name>A0A3B1D2X4_9ZZZZ</name>
<dbReference type="InterPro" id="IPR001789">
    <property type="entry name" value="Sig_transdc_resp-reg_receiver"/>
</dbReference>
<dbReference type="Gene3D" id="3.40.50.2300">
    <property type="match status" value="2"/>
</dbReference>
<dbReference type="SMART" id="SM00448">
    <property type="entry name" value="REC"/>
    <property type="match status" value="2"/>
</dbReference>
<evidence type="ECO:0000259" key="2">
    <source>
        <dbReference type="PROSITE" id="PS50109"/>
    </source>
</evidence>
<dbReference type="GO" id="GO:0000155">
    <property type="term" value="F:phosphorelay sensor kinase activity"/>
    <property type="evidence" value="ECO:0007669"/>
    <property type="project" value="InterPro"/>
</dbReference>
<gene>
    <name evidence="4" type="ORF">MNBD_NITROSPINAE02-1662</name>
</gene>
<feature type="domain" description="Response regulatory" evidence="3">
    <location>
        <begin position="7"/>
        <end position="119"/>
    </location>
</feature>
<dbReference type="EMBL" id="UOGE01000114">
    <property type="protein sequence ID" value="VAX26005.1"/>
    <property type="molecule type" value="Genomic_DNA"/>
</dbReference>
<dbReference type="CDD" id="cd00156">
    <property type="entry name" value="REC"/>
    <property type="match status" value="2"/>
</dbReference>
<dbReference type="SMART" id="SM00388">
    <property type="entry name" value="HisKA"/>
    <property type="match status" value="1"/>
</dbReference>
<dbReference type="InterPro" id="IPR003661">
    <property type="entry name" value="HisK_dim/P_dom"/>
</dbReference>
<dbReference type="AlphaFoldDB" id="A0A3B1D2X4"/>
<dbReference type="SMART" id="SM00387">
    <property type="entry name" value="HATPase_c"/>
    <property type="match status" value="1"/>
</dbReference>
<dbReference type="Pfam" id="PF00072">
    <property type="entry name" value="Response_reg"/>
    <property type="match status" value="2"/>
</dbReference>
<dbReference type="PANTHER" id="PTHR43547">
    <property type="entry name" value="TWO-COMPONENT HISTIDINE KINASE"/>
    <property type="match status" value="1"/>
</dbReference>
<dbReference type="InterPro" id="IPR036890">
    <property type="entry name" value="HATPase_C_sf"/>
</dbReference>
<protein>
    <submittedName>
        <fullName evidence="4">Response regulator receiver modulated diguanylate cyclase/phosphodiesterase with PAS/PAC sensor(S)</fullName>
    </submittedName>
</protein>
<feature type="domain" description="Histidine kinase" evidence="2">
    <location>
        <begin position="151"/>
        <end position="368"/>
    </location>
</feature>
<dbReference type="PROSITE" id="PS50110">
    <property type="entry name" value="RESPONSE_REGULATORY"/>
    <property type="match status" value="2"/>
</dbReference>
<dbReference type="SUPFAM" id="SSF52172">
    <property type="entry name" value="CheY-like"/>
    <property type="match status" value="2"/>
</dbReference>
<evidence type="ECO:0000256" key="1">
    <source>
        <dbReference type="ARBA" id="ARBA00022553"/>
    </source>
</evidence>
<dbReference type="PANTHER" id="PTHR43547:SF2">
    <property type="entry name" value="HYBRID SIGNAL TRANSDUCTION HISTIDINE KINASE C"/>
    <property type="match status" value="1"/>
</dbReference>